<feature type="region of interest" description="Disordered" evidence="6">
    <location>
        <begin position="83"/>
        <end position="122"/>
    </location>
</feature>
<evidence type="ECO:0000313" key="8">
    <source>
        <dbReference type="Proteomes" id="UP000194127"/>
    </source>
</evidence>
<organism evidence="7 8">
    <name type="scientific">Postia placenta MAD-698-R-SB12</name>
    <dbReference type="NCBI Taxonomy" id="670580"/>
    <lineage>
        <taxon>Eukaryota</taxon>
        <taxon>Fungi</taxon>
        <taxon>Dikarya</taxon>
        <taxon>Basidiomycota</taxon>
        <taxon>Agaricomycotina</taxon>
        <taxon>Agaricomycetes</taxon>
        <taxon>Polyporales</taxon>
        <taxon>Adustoporiaceae</taxon>
        <taxon>Rhodonia</taxon>
    </lineage>
</organism>
<dbReference type="AlphaFoldDB" id="A0A1X6NDE6"/>
<protein>
    <recommendedName>
        <fullName evidence="9">Mediator complex subunit 27</fullName>
    </recommendedName>
</protein>
<evidence type="ECO:0008006" key="9">
    <source>
        <dbReference type="Google" id="ProtNLM"/>
    </source>
</evidence>
<dbReference type="GO" id="GO:0006357">
    <property type="term" value="P:regulation of transcription by RNA polymerase II"/>
    <property type="evidence" value="ECO:0007669"/>
    <property type="project" value="TreeGrafter"/>
</dbReference>
<evidence type="ECO:0000256" key="6">
    <source>
        <dbReference type="SAM" id="MobiDB-lite"/>
    </source>
</evidence>
<dbReference type="OrthoDB" id="10261040at2759"/>
<keyword evidence="3" id="KW-0805">Transcription regulation</keyword>
<dbReference type="PANTHER" id="PTHR13130">
    <property type="entry name" value="34 KDA TRANSCRIPTIONAL CO-ACTIVATOR-RELATED"/>
    <property type="match status" value="1"/>
</dbReference>
<feature type="compositionally biased region" description="Basic residues" evidence="6">
    <location>
        <begin position="98"/>
        <end position="109"/>
    </location>
</feature>
<evidence type="ECO:0000256" key="5">
    <source>
        <dbReference type="ARBA" id="ARBA00023242"/>
    </source>
</evidence>
<keyword evidence="5" id="KW-0539">Nucleus</keyword>
<gene>
    <name evidence="7" type="ORF">POSPLADRAFT_1178088</name>
</gene>
<evidence type="ECO:0000256" key="1">
    <source>
        <dbReference type="ARBA" id="ARBA00004123"/>
    </source>
</evidence>
<proteinExistence type="inferred from homology"/>
<dbReference type="GO" id="GO:0003713">
    <property type="term" value="F:transcription coactivator activity"/>
    <property type="evidence" value="ECO:0007669"/>
    <property type="project" value="TreeGrafter"/>
</dbReference>
<dbReference type="STRING" id="670580.A0A1X6NDE6"/>
<dbReference type="PANTHER" id="PTHR13130:SF4">
    <property type="entry name" value="MEDIATOR OF RNA POLYMERASE II TRANSCRIPTION SUBUNIT 27"/>
    <property type="match status" value="1"/>
</dbReference>
<name>A0A1X6NDE6_9APHY</name>
<sequence>MSDTVQASTELSTLQTRLEVLNALIERLRSLRSIPAHLIRLPQSRLQSFAPLEGPHFLPQAFRELKETVECVRSEKVQEALVTARDSEQKDKSDLRLGRPRVNRKRKRAPSPESPRSYAPLQPQRTSLFPADLATPPVLPDQLVELLKGYNKEHEHVKLHILAKRPALVLPVVVRYTIRDVAIIYLTLNSDGTQLIVENATAFGPREQKPNYSQSDFNVYQRLSQQITKTIQSDPQVSLRQVLDLLATYVDLFKQKCQSCGRILSAEAHLPPVARVWSARRSDEKPPGWEPWHPMCLQR</sequence>
<evidence type="ECO:0000256" key="4">
    <source>
        <dbReference type="ARBA" id="ARBA00023163"/>
    </source>
</evidence>
<keyword evidence="4" id="KW-0804">Transcription</keyword>
<dbReference type="Proteomes" id="UP000194127">
    <property type="component" value="Unassembled WGS sequence"/>
</dbReference>
<comment type="similarity">
    <text evidence="2">Belongs to the Mediator complex subunit 27 family.</text>
</comment>
<evidence type="ECO:0000256" key="3">
    <source>
        <dbReference type="ARBA" id="ARBA00023015"/>
    </source>
</evidence>
<reference evidence="7 8" key="1">
    <citation type="submission" date="2017-04" db="EMBL/GenBank/DDBJ databases">
        <title>Genome Sequence of the Model Brown-Rot Fungus Postia placenta SB12.</title>
        <authorList>
            <consortium name="DOE Joint Genome Institute"/>
            <person name="Gaskell J."/>
            <person name="Kersten P."/>
            <person name="Larrondo L.F."/>
            <person name="Canessa P."/>
            <person name="Martinez D."/>
            <person name="Hibbett D."/>
            <person name="Schmoll M."/>
            <person name="Kubicek C.P."/>
            <person name="Martinez A.T."/>
            <person name="Yadav J."/>
            <person name="Master E."/>
            <person name="Magnuson J.K."/>
            <person name="James T."/>
            <person name="Yaver D."/>
            <person name="Berka R."/>
            <person name="Labutti K."/>
            <person name="Lipzen A."/>
            <person name="Aerts A."/>
            <person name="Barry K."/>
            <person name="Henrissat B."/>
            <person name="Blanchette R."/>
            <person name="Grigoriev I."/>
            <person name="Cullen D."/>
        </authorList>
    </citation>
    <scope>NUCLEOTIDE SEQUENCE [LARGE SCALE GENOMIC DNA]</scope>
    <source>
        <strain evidence="7 8">MAD-698-R-SB12</strain>
    </source>
</reference>
<dbReference type="Pfam" id="PF11571">
    <property type="entry name" value="Med27"/>
    <property type="match status" value="1"/>
</dbReference>
<evidence type="ECO:0000313" key="7">
    <source>
        <dbReference type="EMBL" id="OSX66648.1"/>
    </source>
</evidence>
<evidence type="ECO:0000256" key="2">
    <source>
        <dbReference type="ARBA" id="ARBA00008048"/>
    </source>
</evidence>
<dbReference type="RefSeq" id="XP_024343442.1">
    <property type="nucleotide sequence ID" value="XM_024488566.1"/>
</dbReference>
<dbReference type="GO" id="GO:0016592">
    <property type="term" value="C:mediator complex"/>
    <property type="evidence" value="ECO:0007669"/>
    <property type="project" value="InterPro"/>
</dbReference>
<dbReference type="GeneID" id="36333515"/>
<keyword evidence="8" id="KW-1185">Reference proteome</keyword>
<dbReference type="InterPro" id="IPR021627">
    <property type="entry name" value="Mediator_Med27"/>
</dbReference>
<comment type="subcellular location">
    <subcellularLocation>
        <location evidence="1">Nucleus</location>
    </subcellularLocation>
</comment>
<feature type="compositionally biased region" description="Basic and acidic residues" evidence="6">
    <location>
        <begin position="85"/>
        <end position="97"/>
    </location>
</feature>
<accession>A0A1X6NDE6</accession>
<dbReference type="EMBL" id="KZ110592">
    <property type="protein sequence ID" value="OSX66648.1"/>
    <property type="molecule type" value="Genomic_DNA"/>
</dbReference>